<dbReference type="Pfam" id="PF13796">
    <property type="entry name" value="Sensor"/>
    <property type="match status" value="1"/>
</dbReference>
<evidence type="ECO:0000256" key="4">
    <source>
        <dbReference type="ARBA" id="ARBA00022679"/>
    </source>
</evidence>
<reference evidence="13 14" key="1">
    <citation type="submission" date="2024-09" db="EMBL/GenBank/DDBJ databases">
        <authorList>
            <person name="Sun Q."/>
            <person name="Mori K."/>
        </authorList>
    </citation>
    <scope>NUCLEOTIDE SEQUENCE [LARGE SCALE GENOMIC DNA]</scope>
    <source>
        <strain evidence="13 14">JCM 3028</strain>
    </source>
</reference>
<keyword evidence="7" id="KW-0067">ATP-binding</keyword>
<evidence type="ECO:0000313" key="14">
    <source>
        <dbReference type="Proteomes" id="UP001589610"/>
    </source>
</evidence>
<feature type="domain" description="Signal transduction histidine kinase subgroup 3 dimerisation and phosphoacceptor" evidence="11">
    <location>
        <begin position="240"/>
        <end position="309"/>
    </location>
</feature>
<dbReference type="PANTHER" id="PTHR24421">
    <property type="entry name" value="NITRATE/NITRITE SENSOR PROTEIN NARX-RELATED"/>
    <property type="match status" value="1"/>
</dbReference>
<dbReference type="InterPro" id="IPR025828">
    <property type="entry name" value="Put_sensor_dom"/>
</dbReference>
<evidence type="ECO:0000256" key="10">
    <source>
        <dbReference type="SAM" id="Phobius"/>
    </source>
</evidence>
<evidence type="ECO:0000256" key="5">
    <source>
        <dbReference type="ARBA" id="ARBA00022741"/>
    </source>
</evidence>
<dbReference type="Gene3D" id="1.20.5.1930">
    <property type="match status" value="1"/>
</dbReference>
<evidence type="ECO:0000256" key="8">
    <source>
        <dbReference type="ARBA" id="ARBA00023012"/>
    </source>
</evidence>
<evidence type="ECO:0000256" key="9">
    <source>
        <dbReference type="SAM" id="MobiDB-lite"/>
    </source>
</evidence>
<evidence type="ECO:0000259" key="11">
    <source>
        <dbReference type="Pfam" id="PF07730"/>
    </source>
</evidence>
<evidence type="ECO:0000256" key="3">
    <source>
        <dbReference type="ARBA" id="ARBA00022553"/>
    </source>
</evidence>
<organism evidence="13 14">
    <name type="scientific">Streptosporangium vulgare</name>
    <dbReference type="NCBI Taxonomy" id="46190"/>
    <lineage>
        <taxon>Bacteria</taxon>
        <taxon>Bacillati</taxon>
        <taxon>Actinomycetota</taxon>
        <taxon>Actinomycetes</taxon>
        <taxon>Streptosporangiales</taxon>
        <taxon>Streptosporangiaceae</taxon>
        <taxon>Streptosporangium</taxon>
    </lineage>
</organism>
<keyword evidence="10" id="KW-1133">Transmembrane helix</keyword>
<dbReference type="GO" id="GO:0016301">
    <property type="term" value="F:kinase activity"/>
    <property type="evidence" value="ECO:0007669"/>
    <property type="project" value="UniProtKB-KW"/>
</dbReference>
<proteinExistence type="predicted"/>
<sequence>MSRPPSGPPAPATSPSPSSGSLPGTGSGPGRVWRELGYALAGLPLAVIGLLLVLAMLLTALWSTAIVGLPMLAVTVRGARYLGAVDLGLARLLLDVRTPAPAPFRPGPGPIGWFVSALGDGVGWRAAVYLLVKPLTALLALGTAVGFWGGGLLLLSYPVRWPAGYAGAWGPHADTWPGVLLVGVAGLALLAPAPLALRAALLPERFLVRALLGRTRNSARIGHLEETRARMAEEATATLRRIERDLHDGPQARLVALAMSLGMAKDELAASPREDRLRRTRDLVDAAHREAKEIIADLRLLIHGIYPPVLDQGLEPALAMLATRFTLPVDLRVDLPRRPSAAVEAIVYFCTAELLANVVRHSGARRAIVEVAGGGGLLRLHVGDDGTGGASMGAGTGLPGLAARVGVVDGRLEIDSPPGGPTVVTVEVPLPT</sequence>
<evidence type="ECO:0000256" key="7">
    <source>
        <dbReference type="ARBA" id="ARBA00022840"/>
    </source>
</evidence>
<keyword evidence="4" id="KW-0808">Transferase</keyword>
<feature type="domain" description="Putative sensor" evidence="12">
    <location>
        <begin position="38"/>
        <end position="212"/>
    </location>
</feature>
<feature type="region of interest" description="Disordered" evidence="9">
    <location>
        <begin position="1"/>
        <end position="27"/>
    </location>
</feature>
<dbReference type="RefSeq" id="WP_386162134.1">
    <property type="nucleotide sequence ID" value="NZ_JBHMBS010000029.1"/>
</dbReference>
<dbReference type="EC" id="2.7.13.3" evidence="2"/>
<keyword evidence="3" id="KW-0597">Phosphoprotein</keyword>
<feature type="transmembrane region" description="Helical" evidence="10">
    <location>
        <begin position="36"/>
        <end position="62"/>
    </location>
</feature>
<dbReference type="Proteomes" id="UP001589610">
    <property type="component" value="Unassembled WGS sequence"/>
</dbReference>
<dbReference type="Pfam" id="PF07730">
    <property type="entry name" value="HisKA_3"/>
    <property type="match status" value="1"/>
</dbReference>
<feature type="compositionally biased region" description="Pro residues" evidence="9">
    <location>
        <begin position="1"/>
        <end position="14"/>
    </location>
</feature>
<comment type="caution">
    <text evidence="13">The sequence shown here is derived from an EMBL/GenBank/DDBJ whole genome shotgun (WGS) entry which is preliminary data.</text>
</comment>
<feature type="transmembrane region" description="Helical" evidence="10">
    <location>
        <begin position="138"/>
        <end position="159"/>
    </location>
</feature>
<dbReference type="EMBL" id="JBHMBS010000029">
    <property type="protein sequence ID" value="MFB9681061.1"/>
    <property type="molecule type" value="Genomic_DNA"/>
</dbReference>
<keyword evidence="5" id="KW-0547">Nucleotide-binding</keyword>
<keyword evidence="14" id="KW-1185">Reference proteome</keyword>
<keyword evidence="10" id="KW-0812">Transmembrane</keyword>
<evidence type="ECO:0000256" key="2">
    <source>
        <dbReference type="ARBA" id="ARBA00012438"/>
    </source>
</evidence>
<evidence type="ECO:0000256" key="1">
    <source>
        <dbReference type="ARBA" id="ARBA00000085"/>
    </source>
</evidence>
<dbReference type="InterPro" id="IPR036890">
    <property type="entry name" value="HATPase_C_sf"/>
</dbReference>
<protein>
    <recommendedName>
        <fullName evidence="2">histidine kinase</fullName>
        <ecNumber evidence="2">2.7.13.3</ecNumber>
    </recommendedName>
</protein>
<comment type="catalytic activity">
    <reaction evidence="1">
        <text>ATP + protein L-histidine = ADP + protein N-phospho-L-histidine.</text>
        <dbReference type="EC" id="2.7.13.3"/>
    </reaction>
</comment>
<keyword evidence="8" id="KW-0902">Two-component regulatory system</keyword>
<dbReference type="PANTHER" id="PTHR24421:SF10">
    <property type="entry name" value="NITRATE_NITRITE SENSOR PROTEIN NARQ"/>
    <property type="match status" value="1"/>
</dbReference>
<name>A0ABV5TS35_9ACTN</name>
<evidence type="ECO:0000256" key="6">
    <source>
        <dbReference type="ARBA" id="ARBA00022777"/>
    </source>
</evidence>
<evidence type="ECO:0000313" key="13">
    <source>
        <dbReference type="EMBL" id="MFB9681061.1"/>
    </source>
</evidence>
<dbReference type="CDD" id="cd16917">
    <property type="entry name" value="HATPase_UhpB-NarQ-NarX-like"/>
    <property type="match status" value="1"/>
</dbReference>
<dbReference type="SUPFAM" id="SSF55874">
    <property type="entry name" value="ATPase domain of HSP90 chaperone/DNA topoisomerase II/histidine kinase"/>
    <property type="match status" value="1"/>
</dbReference>
<keyword evidence="10" id="KW-0472">Membrane</keyword>
<dbReference type="Gene3D" id="3.30.565.10">
    <property type="entry name" value="Histidine kinase-like ATPase, C-terminal domain"/>
    <property type="match status" value="1"/>
</dbReference>
<accession>A0ABV5TS35</accession>
<evidence type="ECO:0000259" key="12">
    <source>
        <dbReference type="Pfam" id="PF13796"/>
    </source>
</evidence>
<feature type="transmembrane region" description="Helical" evidence="10">
    <location>
        <begin position="179"/>
        <end position="201"/>
    </location>
</feature>
<feature type="transmembrane region" description="Helical" evidence="10">
    <location>
        <begin position="111"/>
        <end position="131"/>
    </location>
</feature>
<dbReference type="InterPro" id="IPR050482">
    <property type="entry name" value="Sensor_HK_TwoCompSys"/>
</dbReference>
<dbReference type="InterPro" id="IPR011712">
    <property type="entry name" value="Sig_transdc_His_kin_sub3_dim/P"/>
</dbReference>
<keyword evidence="6 13" id="KW-0418">Kinase</keyword>
<gene>
    <name evidence="13" type="ORF">ACFFRH_36765</name>
</gene>